<evidence type="ECO:0000256" key="3">
    <source>
        <dbReference type="ARBA" id="ARBA00022723"/>
    </source>
</evidence>
<reference evidence="9 10" key="1">
    <citation type="submission" date="2018-12" db="EMBL/GenBank/DDBJ databases">
        <title>Sequencing of bacterial isolates from soil warming experiment in Harvard Forest, Massachusetts, USA.</title>
        <authorList>
            <person name="Deangelis K."/>
        </authorList>
    </citation>
    <scope>NUCLEOTIDE SEQUENCE [LARGE SCALE GENOMIC DNA]</scope>
    <source>
        <strain evidence="9 10">EB153</strain>
    </source>
</reference>
<dbReference type="GO" id="GO:0005737">
    <property type="term" value="C:cytoplasm"/>
    <property type="evidence" value="ECO:0007669"/>
    <property type="project" value="UniProtKB-SubCell"/>
</dbReference>
<evidence type="ECO:0000256" key="6">
    <source>
        <dbReference type="ARBA" id="ARBA00022833"/>
    </source>
</evidence>
<keyword evidence="7" id="KW-0698">rRNA processing</keyword>
<sequence>MITIEPPSSISISALSKAGLTRFLNRARGGVGLEGEVDVLLADDSTLKRLNQAFRGKNKPTDVLSFPAPDEISQSHAGDLAVSLETAARQAAAYGHDLRDEVRILLLHGLLHLSGFDHETDDGEMAAREAELRRELRLPTTLIERVHDPKAKKRRTQVRTAPSKRGRRV</sequence>
<dbReference type="PANTHER" id="PTHR46986">
    <property type="entry name" value="ENDORIBONUCLEASE YBEY, CHLOROPLASTIC"/>
    <property type="match status" value="1"/>
</dbReference>
<evidence type="ECO:0000313" key="9">
    <source>
        <dbReference type="EMBL" id="RSL16218.1"/>
    </source>
</evidence>
<feature type="binding site" evidence="7">
    <location>
        <position position="108"/>
    </location>
    <ligand>
        <name>Zn(2+)</name>
        <dbReference type="ChEBI" id="CHEBI:29105"/>
        <note>catalytic</note>
    </ligand>
</feature>
<dbReference type="PANTHER" id="PTHR46986:SF1">
    <property type="entry name" value="ENDORIBONUCLEASE YBEY, CHLOROPLASTIC"/>
    <property type="match status" value="1"/>
</dbReference>
<dbReference type="SUPFAM" id="SSF55486">
    <property type="entry name" value="Metalloproteases ('zincins'), catalytic domain"/>
    <property type="match status" value="1"/>
</dbReference>
<dbReference type="EMBL" id="RSDW01000001">
    <property type="protein sequence ID" value="RSL16218.1"/>
    <property type="molecule type" value="Genomic_DNA"/>
</dbReference>
<dbReference type="GO" id="GO:0004521">
    <property type="term" value="F:RNA endonuclease activity"/>
    <property type="evidence" value="ECO:0007669"/>
    <property type="project" value="UniProtKB-UniRule"/>
</dbReference>
<dbReference type="Gene3D" id="3.40.390.30">
    <property type="entry name" value="Metalloproteases ('zincins'), catalytic domain"/>
    <property type="match status" value="1"/>
</dbReference>
<comment type="subcellular location">
    <subcellularLocation>
        <location evidence="7">Cytoplasm</location>
    </subcellularLocation>
</comment>
<evidence type="ECO:0000256" key="1">
    <source>
        <dbReference type="ARBA" id="ARBA00010875"/>
    </source>
</evidence>
<evidence type="ECO:0000256" key="5">
    <source>
        <dbReference type="ARBA" id="ARBA00022801"/>
    </source>
</evidence>
<comment type="cofactor">
    <cofactor evidence="7">
        <name>Zn(2+)</name>
        <dbReference type="ChEBI" id="CHEBI:29105"/>
    </cofactor>
    <text evidence="7">Binds 1 zinc ion.</text>
</comment>
<feature type="region of interest" description="Disordered" evidence="8">
    <location>
        <begin position="148"/>
        <end position="169"/>
    </location>
</feature>
<accession>A0A428MH35</accession>
<dbReference type="Proteomes" id="UP000269669">
    <property type="component" value="Unassembled WGS sequence"/>
</dbReference>
<dbReference type="Pfam" id="PF02130">
    <property type="entry name" value="YbeY"/>
    <property type="match status" value="1"/>
</dbReference>
<keyword evidence="5 7" id="KW-0378">Hydrolase</keyword>
<name>A0A428MH35_9BACT</name>
<evidence type="ECO:0000256" key="8">
    <source>
        <dbReference type="SAM" id="MobiDB-lite"/>
    </source>
</evidence>
<dbReference type="AlphaFoldDB" id="A0A428MH35"/>
<feature type="binding site" evidence="7">
    <location>
        <position position="118"/>
    </location>
    <ligand>
        <name>Zn(2+)</name>
        <dbReference type="ChEBI" id="CHEBI:29105"/>
        <note>catalytic</note>
    </ligand>
</feature>
<dbReference type="RefSeq" id="WP_125484858.1">
    <property type="nucleotide sequence ID" value="NZ_RSDW01000001.1"/>
</dbReference>
<keyword evidence="10" id="KW-1185">Reference proteome</keyword>
<organism evidence="9 10">
    <name type="scientific">Edaphobacter aggregans</name>
    <dbReference type="NCBI Taxonomy" id="570835"/>
    <lineage>
        <taxon>Bacteria</taxon>
        <taxon>Pseudomonadati</taxon>
        <taxon>Acidobacteriota</taxon>
        <taxon>Terriglobia</taxon>
        <taxon>Terriglobales</taxon>
        <taxon>Acidobacteriaceae</taxon>
        <taxon>Edaphobacter</taxon>
    </lineage>
</organism>
<dbReference type="InterPro" id="IPR020549">
    <property type="entry name" value="YbeY_CS"/>
</dbReference>
<keyword evidence="7" id="KW-0690">Ribosome biogenesis</keyword>
<comment type="similarity">
    <text evidence="1 7">Belongs to the endoribonuclease YbeY family.</text>
</comment>
<keyword evidence="4 7" id="KW-0255">Endonuclease</keyword>
<keyword evidence="6 7" id="KW-0862">Zinc</keyword>
<keyword evidence="2 7" id="KW-0540">Nuclease</keyword>
<comment type="caution">
    <text evidence="9">The sequence shown here is derived from an EMBL/GenBank/DDBJ whole genome shotgun (WGS) entry which is preliminary data.</text>
</comment>
<feature type="binding site" evidence="7">
    <location>
        <position position="112"/>
    </location>
    <ligand>
        <name>Zn(2+)</name>
        <dbReference type="ChEBI" id="CHEBI:29105"/>
        <note>catalytic</note>
    </ligand>
</feature>
<feature type="compositionally biased region" description="Basic residues" evidence="8">
    <location>
        <begin position="150"/>
        <end position="169"/>
    </location>
</feature>
<dbReference type="InterPro" id="IPR023091">
    <property type="entry name" value="MetalPrtase_cat_dom_sf_prd"/>
</dbReference>
<evidence type="ECO:0000256" key="4">
    <source>
        <dbReference type="ARBA" id="ARBA00022759"/>
    </source>
</evidence>
<gene>
    <name evidence="7" type="primary">ybeY</name>
    <name evidence="9" type="ORF">EDE15_1729</name>
</gene>
<dbReference type="EC" id="3.1.-.-" evidence="7"/>
<dbReference type="GO" id="GO:0004222">
    <property type="term" value="F:metalloendopeptidase activity"/>
    <property type="evidence" value="ECO:0007669"/>
    <property type="project" value="InterPro"/>
</dbReference>
<dbReference type="NCBIfam" id="TIGR00043">
    <property type="entry name" value="rRNA maturation RNase YbeY"/>
    <property type="match status" value="1"/>
</dbReference>
<dbReference type="InterPro" id="IPR002036">
    <property type="entry name" value="YbeY"/>
</dbReference>
<dbReference type="OrthoDB" id="9807740at2"/>
<evidence type="ECO:0000256" key="7">
    <source>
        <dbReference type="HAMAP-Rule" id="MF_00009"/>
    </source>
</evidence>
<dbReference type="GO" id="GO:0006364">
    <property type="term" value="P:rRNA processing"/>
    <property type="evidence" value="ECO:0007669"/>
    <property type="project" value="UniProtKB-UniRule"/>
</dbReference>
<evidence type="ECO:0000313" key="10">
    <source>
        <dbReference type="Proteomes" id="UP000269669"/>
    </source>
</evidence>
<comment type="function">
    <text evidence="7">Single strand-specific metallo-endoribonuclease involved in late-stage 70S ribosome quality control and in maturation of the 3' terminus of the 16S rRNA.</text>
</comment>
<dbReference type="HAMAP" id="MF_00009">
    <property type="entry name" value="Endoribonucl_YbeY"/>
    <property type="match status" value="1"/>
</dbReference>
<dbReference type="GO" id="GO:0008270">
    <property type="term" value="F:zinc ion binding"/>
    <property type="evidence" value="ECO:0007669"/>
    <property type="project" value="UniProtKB-UniRule"/>
</dbReference>
<proteinExistence type="inferred from homology"/>
<dbReference type="PROSITE" id="PS01306">
    <property type="entry name" value="UPF0054"/>
    <property type="match status" value="1"/>
</dbReference>
<protein>
    <recommendedName>
        <fullName evidence="7">Endoribonuclease YbeY</fullName>
        <ecNumber evidence="7">3.1.-.-</ecNumber>
    </recommendedName>
</protein>
<evidence type="ECO:0000256" key="2">
    <source>
        <dbReference type="ARBA" id="ARBA00022722"/>
    </source>
</evidence>
<keyword evidence="3 7" id="KW-0479">Metal-binding</keyword>
<keyword evidence="7" id="KW-0963">Cytoplasm</keyword>